<name>A0A4D6H0V5_9EURY</name>
<gene>
    <name evidence="2" type="ORF">DV707_02610</name>
</gene>
<proteinExistence type="predicted"/>
<evidence type="ECO:0000313" key="2">
    <source>
        <dbReference type="EMBL" id="QCC46652.1"/>
    </source>
</evidence>
<reference evidence="2 3" key="1">
    <citation type="journal article" date="2019" name="Nat. Commun.">
        <title>A new type of DNA phosphorothioation-based antiviral system in archaea.</title>
        <authorList>
            <person name="Xiong L."/>
            <person name="Liu S."/>
            <person name="Chen S."/>
            <person name="Xiao Y."/>
            <person name="Zhu B."/>
            <person name="Gao Y."/>
            <person name="Zhang Y."/>
            <person name="Chen B."/>
            <person name="Luo J."/>
            <person name="Deng Z."/>
            <person name="Chen X."/>
            <person name="Wang L."/>
            <person name="Chen S."/>
        </authorList>
    </citation>
    <scope>NUCLEOTIDE SEQUENCE [LARGE SCALE GENOMIC DNA]</scope>
    <source>
        <strain evidence="2 3">CGMCC 1.10331</strain>
    </source>
</reference>
<evidence type="ECO:0000256" key="1">
    <source>
        <dbReference type="SAM" id="MobiDB-lite"/>
    </source>
</evidence>
<sequence>MLGRSPGETTAEAAEDEQQTTPGEGSAALAMEAGIDEVLPGDKFGKVRIGQYAHSLQVSGTRRPAWLVQPFHEDVSTTSTSYEETGSNIGYGLIPFPPGQVPILRTVTHIENNSGSTASLRISIANREMYVNPTKGPVPLEEDPVKQTILEVTGKGSTQVYDEAYLSDHEDIVMGMPNGSPNPVNSFIIEVKTDDPNQAATIKNTTTVSLELEAL</sequence>
<organism evidence="2 3">
    <name type="scientific">Halobellus limi</name>
    <dbReference type="NCBI Taxonomy" id="699433"/>
    <lineage>
        <taxon>Archaea</taxon>
        <taxon>Methanobacteriati</taxon>
        <taxon>Methanobacteriota</taxon>
        <taxon>Stenosarchaea group</taxon>
        <taxon>Halobacteria</taxon>
        <taxon>Halobacteriales</taxon>
        <taxon>Haloferacaceae</taxon>
        <taxon>Halobellus</taxon>
    </lineage>
</organism>
<dbReference type="AlphaFoldDB" id="A0A4D6H0V5"/>
<evidence type="ECO:0000313" key="3">
    <source>
        <dbReference type="Proteomes" id="UP000296733"/>
    </source>
</evidence>
<dbReference type="EMBL" id="CP031311">
    <property type="protein sequence ID" value="QCC46652.1"/>
    <property type="molecule type" value="Genomic_DNA"/>
</dbReference>
<feature type="region of interest" description="Disordered" evidence="1">
    <location>
        <begin position="1"/>
        <end position="27"/>
    </location>
</feature>
<protein>
    <submittedName>
        <fullName evidence="2">Uncharacterized protein</fullName>
    </submittedName>
</protein>
<accession>A0A4D6H0V5</accession>
<dbReference type="Proteomes" id="UP000296733">
    <property type="component" value="Chromosome"/>
</dbReference>
<dbReference type="KEGG" id="hlm:DV707_02610"/>